<gene>
    <name evidence="1" type="ORF">BDN72DRAFT_851303</name>
</gene>
<sequence length="256" mass="29490">MQYFPSLCLLEVVDLLWDDADSPSFRPDLQHLVISDDISLVSKLLSYVHLKPDFTLMVDLLYQETSDKGQTFILSLDHHLQASQQVIRHVVLDCENDGRMALSDDTCGFSCQFFDQDPSNPFVHINANMVTEISRTWLDLILGLGVDQLEQLSVKGFSGVEEWRSWPFRDLNFLRELSIQDTRSFDGFFEFFVADTLSADESNDWGHILFPALKELTLRDVECTKEEVIQMADVFRARRSHGYGLEKLTLELEQSR</sequence>
<accession>A0ACD3A3J2</accession>
<dbReference type="EMBL" id="ML208983">
    <property type="protein sequence ID" value="TFK59422.1"/>
    <property type="molecule type" value="Genomic_DNA"/>
</dbReference>
<organism evidence="1 2">
    <name type="scientific">Pluteus cervinus</name>
    <dbReference type="NCBI Taxonomy" id="181527"/>
    <lineage>
        <taxon>Eukaryota</taxon>
        <taxon>Fungi</taxon>
        <taxon>Dikarya</taxon>
        <taxon>Basidiomycota</taxon>
        <taxon>Agaricomycotina</taxon>
        <taxon>Agaricomycetes</taxon>
        <taxon>Agaricomycetidae</taxon>
        <taxon>Agaricales</taxon>
        <taxon>Pluteineae</taxon>
        <taxon>Pluteaceae</taxon>
        <taxon>Pluteus</taxon>
    </lineage>
</organism>
<protein>
    <submittedName>
        <fullName evidence="1">Uncharacterized protein</fullName>
    </submittedName>
</protein>
<keyword evidence="2" id="KW-1185">Reference proteome</keyword>
<evidence type="ECO:0000313" key="2">
    <source>
        <dbReference type="Proteomes" id="UP000308600"/>
    </source>
</evidence>
<evidence type="ECO:0000313" key="1">
    <source>
        <dbReference type="EMBL" id="TFK59422.1"/>
    </source>
</evidence>
<dbReference type="Proteomes" id="UP000308600">
    <property type="component" value="Unassembled WGS sequence"/>
</dbReference>
<name>A0ACD3A3J2_9AGAR</name>
<proteinExistence type="predicted"/>
<reference evidence="1 2" key="1">
    <citation type="journal article" date="2019" name="Nat. Ecol. Evol.">
        <title>Megaphylogeny resolves global patterns of mushroom evolution.</title>
        <authorList>
            <person name="Varga T."/>
            <person name="Krizsan K."/>
            <person name="Foldi C."/>
            <person name="Dima B."/>
            <person name="Sanchez-Garcia M."/>
            <person name="Sanchez-Ramirez S."/>
            <person name="Szollosi G.J."/>
            <person name="Szarkandi J.G."/>
            <person name="Papp V."/>
            <person name="Albert L."/>
            <person name="Andreopoulos W."/>
            <person name="Angelini C."/>
            <person name="Antonin V."/>
            <person name="Barry K.W."/>
            <person name="Bougher N.L."/>
            <person name="Buchanan P."/>
            <person name="Buyck B."/>
            <person name="Bense V."/>
            <person name="Catcheside P."/>
            <person name="Chovatia M."/>
            <person name="Cooper J."/>
            <person name="Damon W."/>
            <person name="Desjardin D."/>
            <person name="Finy P."/>
            <person name="Geml J."/>
            <person name="Haridas S."/>
            <person name="Hughes K."/>
            <person name="Justo A."/>
            <person name="Karasinski D."/>
            <person name="Kautmanova I."/>
            <person name="Kiss B."/>
            <person name="Kocsube S."/>
            <person name="Kotiranta H."/>
            <person name="LaButti K.M."/>
            <person name="Lechner B.E."/>
            <person name="Liimatainen K."/>
            <person name="Lipzen A."/>
            <person name="Lukacs Z."/>
            <person name="Mihaltcheva S."/>
            <person name="Morgado L.N."/>
            <person name="Niskanen T."/>
            <person name="Noordeloos M.E."/>
            <person name="Ohm R.A."/>
            <person name="Ortiz-Santana B."/>
            <person name="Ovrebo C."/>
            <person name="Racz N."/>
            <person name="Riley R."/>
            <person name="Savchenko A."/>
            <person name="Shiryaev A."/>
            <person name="Soop K."/>
            <person name="Spirin V."/>
            <person name="Szebenyi C."/>
            <person name="Tomsovsky M."/>
            <person name="Tulloss R.E."/>
            <person name="Uehling J."/>
            <person name="Grigoriev I.V."/>
            <person name="Vagvolgyi C."/>
            <person name="Papp T."/>
            <person name="Martin F.M."/>
            <person name="Miettinen O."/>
            <person name="Hibbett D.S."/>
            <person name="Nagy L.G."/>
        </authorList>
    </citation>
    <scope>NUCLEOTIDE SEQUENCE [LARGE SCALE GENOMIC DNA]</scope>
    <source>
        <strain evidence="1 2">NL-1719</strain>
    </source>
</reference>